<proteinExistence type="predicted"/>
<feature type="compositionally biased region" description="Low complexity" evidence="1">
    <location>
        <begin position="1"/>
        <end position="14"/>
    </location>
</feature>
<accession>A0A346Y399</accession>
<sequence>MNITSTQSAFASQPSSPPPRGGGPFEDVSSLFGMSAMEVGEKVRSGSSLETIADELGVAREDLYAALEAGAPEELQGSADLESIVAEIASHSGPGMPGGPGGGGPGGVRGPGGPPPPSGVLGEALTSGQSQAIDLLSNLMDISTDELTEELRAGTDLGALLERHDVDLKELAGALETGFLFDARA</sequence>
<feature type="region of interest" description="Disordered" evidence="1">
    <location>
        <begin position="90"/>
        <end position="124"/>
    </location>
</feature>
<name>A0A346Y399_9ACTN</name>
<reference evidence="2 3" key="1">
    <citation type="submission" date="2018-09" db="EMBL/GenBank/DDBJ databases">
        <title>Complete genome sequence of Euzebya sp. DY32-46 isolated from seawater of Pacific Ocean.</title>
        <authorList>
            <person name="Xu L."/>
            <person name="Wu Y.-H."/>
            <person name="Xu X.-W."/>
        </authorList>
    </citation>
    <scope>NUCLEOTIDE SEQUENCE [LARGE SCALE GENOMIC DNA]</scope>
    <source>
        <strain evidence="2 3">DY32-46</strain>
    </source>
</reference>
<feature type="compositionally biased region" description="Gly residues" evidence="1">
    <location>
        <begin position="95"/>
        <end position="111"/>
    </location>
</feature>
<dbReference type="Proteomes" id="UP000264006">
    <property type="component" value="Chromosome"/>
</dbReference>
<organism evidence="2 3">
    <name type="scientific">Euzebya pacifica</name>
    <dbReference type="NCBI Taxonomy" id="1608957"/>
    <lineage>
        <taxon>Bacteria</taxon>
        <taxon>Bacillati</taxon>
        <taxon>Actinomycetota</taxon>
        <taxon>Nitriliruptoria</taxon>
        <taxon>Euzebyales</taxon>
    </lineage>
</organism>
<evidence type="ECO:0000256" key="1">
    <source>
        <dbReference type="SAM" id="MobiDB-lite"/>
    </source>
</evidence>
<gene>
    <name evidence="2" type="ORF">DVS28_a4280</name>
</gene>
<dbReference type="RefSeq" id="WP_164709724.1">
    <property type="nucleotide sequence ID" value="NZ_CP031165.1"/>
</dbReference>
<evidence type="ECO:0000313" key="3">
    <source>
        <dbReference type="Proteomes" id="UP000264006"/>
    </source>
</evidence>
<keyword evidence="3" id="KW-1185">Reference proteome</keyword>
<feature type="region of interest" description="Disordered" evidence="1">
    <location>
        <begin position="1"/>
        <end position="29"/>
    </location>
</feature>
<dbReference type="AlphaFoldDB" id="A0A346Y399"/>
<protein>
    <submittedName>
        <fullName evidence="2">Uncharacterized protein</fullName>
    </submittedName>
</protein>
<dbReference type="KEGG" id="euz:DVS28_a4280"/>
<evidence type="ECO:0000313" key="2">
    <source>
        <dbReference type="EMBL" id="AXV08946.1"/>
    </source>
</evidence>
<dbReference type="EMBL" id="CP031165">
    <property type="protein sequence ID" value="AXV08946.1"/>
    <property type="molecule type" value="Genomic_DNA"/>
</dbReference>